<name>A0A6C0AQC0_9ZZZZ</name>
<dbReference type="EMBL" id="MN740760">
    <property type="protein sequence ID" value="QHS81796.1"/>
    <property type="molecule type" value="Genomic_DNA"/>
</dbReference>
<accession>A0A6C0AQC0</accession>
<dbReference type="AlphaFoldDB" id="A0A6C0AQC0"/>
<proteinExistence type="predicted"/>
<reference evidence="1" key="1">
    <citation type="journal article" date="2020" name="Nature">
        <title>Giant virus diversity and host interactions through global metagenomics.</title>
        <authorList>
            <person name="Schulz F."/>
            <person name="Roux S."/>
            <person name="Paez-Espino D."/>
            <person name="Jungbluth S."/>
            <person name="Walsh D.A."/>
            <person name="Denef V.J."/>
            <person name="McMahon K.D."/>
            <person name="Konstantinidis K.T."/>
            <person name="Eloe-Fadrosh E.A."/>
            <person name="Kyrpides N.C."/>
            <person name="Woyke T."/>
        </authorList>
    </citation>
    <scope>NUCLEOTIDE SEQUENCE</scope>
    <source>
        <strain evidence="1">GVMAG-S-1101164-72</strain>
    </source>
</reference>
<organism evidence="1">
    <name type="scientific">viral metagenome</name>
    <dbReference type="NCBI Taxonomy" id="1070528"/>
    <lineage>
        <taxon>unclassified sequences</taxon>
        <taxon>metagenomes</taxon>
        <taxon>organismal metagenomes</taxon>
    </lineage>
</organism>
<sequence>MSLYRIAWIYKPTEFTGHGDYFLTYEKAAEIASHMNKTYPNMNHWVERQTGV</sequence>
<protein>
    <submittedName>
        <fullName evidence="1">Uncharacterized protein</fullName>
    </submittedName>
</protein>
<evidence type="ECO:0000313" key="1">
    <source>
        <dbReference type="EMBL" id="QHS81796.1"/>
    </source>
</evidence>